<dbReference type="InterPro" id="IPR008271">
    <property type="entry name" value="Ser/Thr_kinase_AS"/>
</dbReference>
<keyword evidence="4 5" id="KW-0067">ATP-binding</keyword>
<dbReference type="InterPro" id="IPR011009">
    <property type="entry name" value="Kinase-like_dom_sf"/>
</dbReference>
<evidence type="ECO:0000256" key="3">
    <source>
        <dbReference type="ARBA" id="ARBA00022777"/>
    </source>
</evidence>
<dbReference type="SUPFAM" id="SSF56112">
    <property type="entry name" value="Protein kinase-like (PK-like)"/>
    <property type="match status" value="1"/>
</dbReference>
<dbReference type="Pfam" id="PF00069">
    <property type="entry name" value="Pkinase"/>
    <property type="match status" value="1"/>
</dbReference>
<evidence type="ECO:0000256" key="4">
    <source>
        <dbReference type="ARBA" id="ARBA00022840"/>
    </source>
</evidence>
<dbReference type="EC" id="2.7.11.1" evidence="8"/>
<dbReference type="GO" id="GO:0004674">
    <property type="term" value="F:protein serine/threonine kinase activity"/>
    <property type="evidence" value="ECO:0007669"/>
    <property type="project" value="UniProtKB-EC"/>
</dbReference>
<reference evidence="8 9" key="1">
    <citation type="submission" date="2019-02" db="EMBL/GenBank/DDBJ databases">
        <title>Deep-cultivation of Planctomycetes and their phenomic and genomic characterization uncovers novel biology.</title>
        <authorList>
            <person name="Wiegand S."/>
            <person name="Jogler M."/>
            <person name="Boedeker C."/>
            <person name="Pinto D."/>
            <person name="Vollmers J."/>
            <person name="Rivas-Marin E."/>
            <person name="Kohn T."/>
            <person name="Peeters S.H."/>
            <person name="Heuer A."/>
            <person name="Rast P."/>
            <person name="Oberbeckmann S."/>
            <person name="Bunk B."/>
            <person name="Jeske O."/>
            <person name="Meyerdierks A."/>
            <person name="Storesund J.E."/>
            <person name="Kallscheuer N."/>
            <person name="Luecker S."/>
            <person name="Lage O.M."/>
            <person name="Pohl T."/>
            <person name="Merkel B.J."/>
            <person name="Hornburger P."/>
            <person name="Mueller R.-W."/>
            <person name="Bruemmer F."/>
            <person name="Labrenz M."/>
            <person name="Spormann A.M."/>
            <person name="Op den Camp H."/>
            <person name="Overmann J."/>
            <person name="Amann R."/>
            <person name="Jetten M.S.M."/>
            <person name="Mascher T."/>
            <person name="Medema M.H."/>
            <person name="Devos D.P."/>
            <person name="Kaster A.-K."/>
            <person name="Ovreas L."/>
            <person name="Rohde M."/>
            <person name="Galperin M.Y."/>
            <person name="Jogler C."/>
        </authorList>
    </citation>
    <scope>NUCLEOTIDE SEQUENCE [LARGE SCALE GENOMIC DNA]</scope>
    <source>
        <strain evidence="8 9">TBK1r</strain>
    </source>
</reference>
<evidence type="ECO:0000256" key="2">
    <source>
        <dbReference type="ARBA" id="ARBA00022741"/>
    </source>
</evidence>
<dbReference type="InterPro" id="IPR010496">
    <property type="entry name" value="AL/BT2_dom"/>
</dbReference>
<keyword evidence="2 5" id="KW-0547">Nucleotide-binding</keyword>
<dbReference type="Gene3D" id="2.60.120.560">
    <property type="entry name" value="Exo-inulinase, domain 1"/>
    <property type="match status" value="1"/>
</dbReference>
<dbReference type="Gene3D" id="1.10.510.10">
    <property type="entry name" value="Transferase(Phosphotransferase) domain 1"/>
    <property type="match status" value="1"/>
</dbReference>
<evidence type="ECO:0000313" key="8">
    <source>
        <dbReference type="EMBL" id="QDV84849.1"/>
    </source>
</evidence>
<feature type="binding site" evidence="5">
    <location>
        <position position="168"/>
    </location>
    <ligand>
        <name>ATP</name>
        <dbReference type="ChEBI" id="CHEBI:30616"/>
    </ligand>
</feature>
<feature type="compositionally biased region" description="Low complexity" evidence="6">
    <location>
        <begin position="62"/>
        <end position="81"/>
    </location>
</feature>
<keyword evidence="1 8" id="KW-0808">Transferase</keyword>
<dbReference type="RefSeq" id="WP_145213670.1">
    <property type="nucleotide sequence ID" value="NZ_CP036432.1"/>
</dbReference>
<dbReference type="PANTHER" id="PTHR43289:SF6">
    <property type="entry name" value="SERINE_THREONINE-PROTEIN KINASE NEKL-3"/>
    <property type="match status" value="1"/>
</dbReference>
<dbReference type="PROSITE" id="PS50011">
    <property type="entry name" value="PROTEIN_KINASE_DOM"/>
    <property type="match status" value="1"/>
</dbReference>
<keyword evidence="9" id="KW-1185">Reference proteome</keyword>
<keyword evidence="3 8" id="KW-0418">Kinase</keyword>
<feature type="domain" description="Protein kinase" evidence="7">
    <location>
        <begin position="139"/>
        <end position="396"/>
    </location>
</feature>
<proteinExistence type="predicted"/>
<protein>
    <submittedName>
        <fullName evidence="8">Serine/threonine-protein kinase PrkC</fullName>
        <ecNumber evidence="8">2.7.11.1</ecNumber>
    </submittedName>
</protein>
<gene>
    <name evidence="8" type="primary">prkC_19</name>
    <name evidence="8" type="ORF">TBK1r_38010</name>
</gene>
<evidence type="ECO:0000256" key="1">
    <source>
        <dbReference type="ARBA" id="ARBA00022679"/>
    </source>
</evidence>
<dbReference type="Gene3D" id="3.30.200.20">
    <property type="entry name" value="Phosphorylase Kinase, domain 1"/>
    <property type="match status" value="1"/>
</dbReference>
<evidence type="ECO:0000259" key="7">
    <source>
        <dbReference type="PROSITE" id="PS50011"/>
    </source>
</evidence>
<dbReference type="CDD" id="cd14014">
    <property type="entry name" value="STKc_PknB_like"/>
    <property type="match status" value="1"/>
</dbReference>
<dbReference type="EMBL" id="CP036432">
    <property type="protein sequence ID" value="QDV84849.1"/>
    <property type="molecule type" value="Genomic_DNA"/>
</dbReference>
<evidence type="ECO:0000313" key="9">
    <source>
        <dbReference type="Proteomes" id="UP000318081"/>
    </source>
</evidence>
<evidence type="ECO:0000256" key="5">
    <source>
        <dbReference type="PROSITE-ProRule" id="PRU10141"/>
    </source>
</evidence>
<dbReference type="Pfam" id="PF06439">
    <property type="entry name" value="3keto-disac_hyd"/>
    <property type="match status" value="1"/>
</dbReference>
<dbReference type="PROSITE" id="PS00108">
    <property type="entry name" value="PROTEIN_KINASE_ST"/>
    <property type="match status" value="1"/>
</dbReference>
<name>A0ABX5XYH0_9BACT</name>
<organism evidence="8 9">
    <name type="scientific">Stieleria magnilauensis</name>
    <dbReference type="NCBI Taxonomy" id="2527963"/>
    <lineage>
        <taxon>Bacteria</taxon>
        <taxon>Pseudomonadati</taxon>
        <taxon>Planctomycetota</taxon>
        <taxon>Planctomycetia</taxon>
        <taxon>Pirellulales</taxon>
        <taxon>Pirellulaceae</taxon>
        <taxon>Stieleria</taxon>
    </lineage>
</organism>
<accession>A0ABX5XYH0</accession>
<evidence type="ECO:0000256" key="6">
    <source>
        <dbReference type="SAM" id="MobiDB-lite"/>
    </source>
</evidence>
<dbReference type="PANTHER" id="PTHR43289">
    <property type="entry name" value="MITOGEN-ACTIVATED PROTEIN KINASE KINASE KINASE 20-RELATED"/>
    <property type="match status" value="1"/>
</dbReference>
<feature type="region of interest" description="Disordered" evidence="6">
    <location>
        <begin position="62"/>
        <end position="106"/>
    </location>
</feature>
<sequence length="779" mass="84990">MNERELFLSALELSDTIARQSYLRSACGDDLELMRRVETLLAAHEQTGEFLDAPVAEQLATAQADSQTTAQASAPASATAAGLDSSRPRPRSAKTEATTGEFPKAGDAGRDGSEFFAACPPNWLQPSSRADSIGRLGQYEILEVVGQGGFGTVLKAFDTKLQRVVAIKVLNPELAAMSPARKRFLREARAAAAIRHENVVSIYAVEESPLPHLVMEYVPGETLQHRLDNQGPLSVGDVLRLGKQIADGLAAAHAGQLIHRDVKPANILLETGVDDHVKITDFGLARTANDASLTQSGTIAGTPSYMAPEQALGLKLDQRADLFSLGSVLYQMLTGRPPFRAANALAILRRVTEDVPRPMQDIIPDIPDWLCQIVGRLHEKKPENRFASAREVSELLARCQSELQASGNVVAIGPVDTRVQPSKKTSARRGFGVIAKLAVATAGVLVLAATLWLMPVLRLIWHGQASVDFLNRSGETRVEFFADGQLVDTQVGYGEVDLPAGNYELRVHHPDPKLRIYDVALIRLDWLHRPHQVNLSSPPQNLRLRAGDRVQLMVAYVEKETTEPLPSIDTGVDDRSLLAVADPLLTDQWVELFNGEDLSGWETHPEETGSWHVENGLMTAAGSPGYLFTTRDDFTDFHLRCDVRINAGGDSGIIARVPFERPTKNGLPGYEAQLQAGTVLAAGWQTGAIAVSQRDRGWRMLQPSSLAIEPDNWVTLEFIAIGNRMETRLSGQLIATHVDPQQLFARGRIALQHSASGTRVQFRRVEVRLPAKPHSGEGE</sequence>
<dbReference type="InterPro" id="IPR000719">
    <property type="entry name" value="Prot_kinase_dom"/>
</dbReference>
<dbReference type="SMART" id="SM00220">
    <property type="entry name" value="S_TKc"/>
    <property type="match status" value="1"/>
</dbReference>
<dbReference type="Proteomes" id="UP000318081">
    <property type="component" value="Chromosome"/>
</dbReference>
<dbReference type="PROSITE" id="PS00107">
    <property type="entry name" value="PROTEIN_KINASE_ATP"/>
    <property type="match status" value="1"/>
</dbReference>
<dbReference type="InterPro" id="IPR017441">
    <property type="entry name" value="Protein_kinase_ATP_BS"/>
</dbReference>